<accession>A0A0W8F9L7</accession>
<reference evidence="2" key="1">
    <citation type="journal article" date="2015" name="Proc. Natl. Acad. Sci. U.S.A.">
        <title>Networks of energetic and metabolic interactions define dynamics in microbial communities.</title>
        <authorList>
            <person name="Embree M."/>
            <person name="Liu J.K."/>
            <person name="Al-Bassam M.M."/>
            <person name="Zengler K."/>
        </authorList>
    </citation>
    <scope>NUCLEOTIDE SEQUENCE</scope>
</reference>
<dbReference type="InterPro" id="IPR057262">
    <property type="entry name" value="MJ0548_N"/>
</dbReference>
<organism evidence="2">
    <name type="scientific">hydrocarbon metagenome</name>
    <dbReference type="NCBI Taxonomy" id="938273"/>
    <lineage>
        <taxon>unclassified sequences</taxon>
        <taxon>metagenomes</taxon>
        <taxon>ecological metagenomes</taxon>
    </lineage>
</organism>
<evidence type="ECO:0000259" key="1">
    <source>
        <dbReference type="Pfam" id="PF09894"/>
    </source>
</evidence>
<dbReference type="AlphaFoldDB" id="A0A0W8F9L7"/>
<sequence>MSLVVALTKSKEAVIGGDRRSITFLGSWPELEEELYCGRISDDEALLAKAMEMGATLQVTDGRDKVWRRGDLLVGEVTEITPQLERRRRIYLAPGSQLQVDITGKEVRIRDRGAMGCIIYGNRFTQQIAVSIVVQANGRVDEALIRKIFQEAAERTASISQEHVILKSEKMFSNPQKALDKALEEDCQENGWKLCDPL</sequence>
<protein>
    <recommendedName>
        <fullName evidence="1">Connectase MJ0548-like N-terminal domain-containing protein</fullName>
    </recommendedName>
</protein>
<dbReference type="Pfam" id="PF09894">
    <property type="entry name" value="MJ0548_N"/>
    <property type="match status" value="1"/>
</dbReference>
<proteinExistence type="predicted"/>
<gene>
    <name evidence="2" type="ORF">ASZ90_012732</name>
</gene>
<comment type="caution">
    <text evidence="2">The sequence shown here is derived from an EMBL/GenBank/DDBJ whole genome shotgun (WGS) entry which is preliminary data.</text>
</comment>
<evidence type="ECO:0000313" key="2">
    <source>
        <dbReference type="EMBL" id="KUG17560.1"/>
    </source>
</evidence>
<dbReference type="EMBL" id="LNQE01001433">
    <property type="protein sequence ID" value="KUG17560.1"/>
    <property type="molecule type" value="Genomic_DNA"/>
</dbReference>
<feature type="domain" description="Connectase MJ0548-like N-terminal" evidence="1">
    <location>
        <begin position="1"/>
        <end position="187"/>
    </location>
</feature>
<name>A0A0W8F9L7_9ZZZZ</name>